<dbReference type="Proteomes" id="UP000190837">
    <property type="component" value="Unassembled WGS sequence"/>
</dbReference>
<evidence type="ECO:0000256" key="2">
    <source>
        <dbReference type="SAM" id="SignalP"/>
    </source>
</evidence>
<organism evidence="3 4">
    <name type="scientific">Cardiobacterium hominis</name>
    <dbReference type="NCBI Taxonomy" id="2718"/>
    <lineage>
        <taxon>Bacteria</taxon>
        <taxon>Pseudomonadati</taxon>
        <taxon>Pseudomonadota</taxon>
        <taxon>Gammaproteobacteria</taxon>
        <taxon>Cardiobacteriales</taxon>
        <taxon>Cardiobacteriaceae</taxon>
        <taxon>Cardiobacterium</taxon>
    </lineage>
</organism>
<dbReference type="RefSeq" id="WP_079538866.1">
    <property type="nucleotide sequence ID" value="NZ_FKLO01000012.1"/>
</dbReference>
<gene>
    <name evidence="3" type="ORF">CHUV0807_0147</name>
</gene>
<evidence type="ECO:0000313" key="4">
    <source>
        <dbReference type="Proteomes" id="UP000190837"/>
    </source>
</evidence>
<evidence type="ECO:0000256" key="1">
    <source>
        <dbReference type="SAM" id="MobiDB-lite"/>
    </source>
</evidence>
<feature type="chain" id="PRO_5008674743" evidence="2">
    <location>
        <begin position="22"/>
        <end position="328"/>
    </location>
</feature>
<sequence length="328" mass="36390">MKRKHIAISLLLALAANLTTAAAPDSERAASPDKPYNLHHLYRPDNLHTLSSAAPKPDNMDAPPVLQPQPASVYDAATAAKTDITYTPYPSAKDIPANNGHRKILGETADGRLVIQDYYQNSDRPRTAPYILNRYGDPRATLVINADSKLVWYNQDGSVYAIQHYHDGQPAGYLSYYRKGRLIAQKPRPGSDNDYYAIGGNATAGTRYYYDDGHILALEYQHGRIGSCYTAFYCEEGESLYAPDGTPLLAWSSEQSGDIYEHHSWNSLNSTPAGQQAARRQSINAALARRDDIKQQLQKTSDPNWHKHGRTATDLPEPALFDTPFDTP</sequence>
<feature type="signal peptide" evidence="2">
    <location>
        <begin position="1"/>
        <end position="21"/>
    </location>
</feature>
<keyword evidence="2" id="KW-0732">Signal</keyword>
<reference evidence="4" key="1">
    <citation type="submission" date="2016-04" db="EMBL/GenBank/DDBJ databases">
        <authorList>
            <person name="Tagini F."/>
        </authorList>
    </citation>
    <scope>NUCLEOTIDE SEQUENCE [LARGE SCALE GENOMIC DNA]</scope>
    <source>
        <strain evidence="4">CHUV0807</strain>
    </source>
</reference>
<dbReference type="EMBL" id="FKLO01000012">
    <property type="protein sequence ID" value="SAM57086.1"/>
    <property type="molecule type" value="Genomic_DNA"/>
</dbReference>
<feature type="region of interest" description="Disordered" evidence="1">
    <location>
        <begin position="294"/>
        <end position="328"/>
    </location>
</feature>
<evidence type="ECO:0000313" key="3">
    <source>
        <dbReference type="EMBL" id="SAM57086.1"/>
    </source>
</evidence>
<proteinExistence type="predicted"/>
<accession>A0A1C3H1U1</accession>
<name>A0A1C3H1U1_9GAMM</name>
<protein>
    <submittedName>
        <fullName evidence="3">Uncharacterized protein</fullName>
    </submittedName>
</protein>
<dbReference type="AlphaFoldDB" id="A0A1C3H1U1"/>